<dbReference type="Proteomes" id="UP001152523">
    <property type="component" value="Unassembled WGS sequence"/>
</dbReference>
<comment type="similarity">
    <text evidence="3 6">Belongs to the pectinacetylesterase family.</text>
</comment>
<keyword evidence="5 6" id="KW-0961">Cell wall biogenesis/degradation</keyword>
<keyword evidence="6" id="KW-0964">Secreted</keyword>
<sequence>MARVLLFGFVLVFTIAVHATTLADSRSVHLKYVNKALEKGAVCLDGSPAAYYHDKGVGDGRHNWVIYLQGGGWCSNHTDCKNRSTSGLGTSTRFNKTLAFDTPFFNNNSSSNPEFYNWNRVFVPYCDGSSFTGNKEAVDPVTNVTYRGFRIFEATMDDLMSKGMKNAQNAILSGGSAGGLAAMIHCDRFRDLLPITARVKCLAIASYFVHEAHLDGSKQFEAKFEGLISLHGSSKALPPLCTSRMNPSLCFFPQYFLPTIRTPVFIAMSSFDRVQIRYNLCLEDEVCLLHNNCTHERLKAMQDLRHYVLSKLPKACPSQRGVWITSCIAHDLPYYWKTTYGKVLSGWFIDGSYTQVIEDSEIPRNCSSEGISPI</sequence>
<evidence type="ECO:0000256" key="3">
    <source>
        <dbReference type="ARBA" id="ARBA00005784"/>
    </source>
</evidence>
<keyword evidence="4 6" id="KW-0134">Cell wall</keyword>
<evidence type="ECO:0000256" key="5">
    <source>
        <dbReference type="ARBA" id="ARBA00023316"/>
    </source>
</evidence>
<dbReference type="AlphaFoldDB" id="A0AAV0C902"/>
<keyword evidence="8" id="KW-1185">Reference proteome</keyword>
<keyword evidence="6" id="KW-0732">Signal</keyword>
<dbReference type="GO" id="GO:0052793">
    <property type="term" value="F:pectin acetylesterase activity"/>
    <property type="evidence" value="ECO:0007669"/>
    <property type="project" value="TreeGrafter"/>
</dbReference>
<evidence type="ECO:0000256" key="1">
    <source>
        <dbReference type="ARBA" id="ARBA00003534"/>
    </source>
</evidence>
<dbReference type="SUPFAM" id="SSF53474">
    <property type="entry name" value="alpha/beta-Hydrolases"/>
    <property type="match status" value="1"/>
</dbReference>
<organism evidence="7 8">
    <name type="scientific">Cuscuta epithymum</name>
    <dbReference type="NCBI Taxonomy" id="186058"/>
    <lineage>
        <taxon>Eukaryota</taxon>
        <taxon>Viridiplantae</taxon>
        <taxon>Streptophyta</taxon>
        <taxon>Embryophyta</taxon>
        <taxon>Tracheophyta</taxon>
        <taxon>Spermatophyta</taxon>
        <taxon>Magnoliopsida</taxon>
        <taxon>eudicotyledons</taxon>
        <taxon>Gunneridae</taxon>
        <taxon>Pentapetalae</taxon>
        <taxon>asterids</taxon>
        <taxon>lamiids</taxon>
        <taxon>Solanales</taxon>
        <taxon>Convolvulaceae</taxon>
        <taxon>Cuscuteae</taxon>
        <taxon>Cuscuta</taxon>
        <taxon>Cuscuta subgen. Cuscuta</taxon>
    </lineage>
</organism>
<reference evidence="7" key="1">
    <citation type="submission" date="2022-07" db="EMBL/GenBank/DDBJ databases">
        <authorList>
            <person name="Macas J."/>
            <person name="Novak P."/>
            <person name="Neumann P."/>
        </authorList>
    </citation>
    <scope>NUCLEOTIDE SEQUENCE</scope>
</reference>
<keyword evidence="6" id="KW-0378">Hydrolase</keyword>
<feature type="signal peptide" evidence="6">
    <location>
        <begin position="1"/>
        <end position="19"/>
    </location>
</feature>
<protein>
    <recommendedName>
        <fullName evidence="6">Pectin acetylesterase</fullName>
        <ecNumber evidence="6">3.1.1.-</ecNumber>
    </recommendedName>
</protein>
<dbReference type="InterPro" id="IPR004963">
    <property type="entry name" value="PAE/NOTUM"/>
</dbReference>
<evidence type="ECO:0000256" key="2">
    <source>
        <dbReference type="ARBA" id="ARBA00004191"/>
    </source>
</evidence>
<dbReference type="Pfam" id="PF03283">
    <property type="entry name" value="PAE"/>
    <property type="match status" value="1"/>
</dbReference>
<evidence type="ECO:0000313" key="8">
    <source>
        <dbReference type="Proteomes" id="UP001152523"/>
    </source>
</evidence>
<gene>
    <name evidence="7" type="ORF">CEPIT_LOCUS3952</name>
</gene>
<accession>A0AAV0C902</accession>
<dbReference type="InterPro" id="IPR029058">
    <property type="entry name" value="AB_hydrolase_fold"/>
</dbReference>
<comment type="caution">
    <text evidence="7">The sequence shown here is derived from an EMBL/GenBank/DDBJ whole genome shotgun (WGS) entry which is preliminary data.</text>
</comment>
<dbReference type="GO" id="GO:0009505">
    <property type="term" value="C:plant-type cell wall"/>
    <property type="evidence" value="ECO:0007669"/>
    <property type="project" value="TreeGrafter"/>
</dbReference>
<comment type="subcellular location">
    <subcellularLocation>
        <location evidence="2 6">Secreted</location>
        <location evidence="2 6">Cell wall</location>
    </subcellularLocation>
</comment>
<dbReference type="PANTHER" id="PTHR21562">
    <property type="entry name" value="NOTUM-RELATED"/>
    <property type="match status" value="1"/>
</dbReference>
<dbReference type="EMBL" id="CAMAPF010000021">
    <property type="protein sequence ID" value="CAH9071536.1"/>
    <property type="molecule type" value="Genomic_DNA"/>
</dbReference>
<dbReference type="PANTHER" id="PTHR21562:SF65">
    <property type="entry name" value="PECTIN ACETYLESTERASE"/>
    <property type="match status" value="1"/>
</dbReference>
<dbReference type="EC" id="3.1.1.-" evidence="6"/>
<name>A0AAV0C902_9ASTE</name>
<feature type="chain" id="PRO_5043100609" description="Pectin acetylesterase" evidence="6">
    <location>
        <begin position="20"/>
        <end position="374"/>
    </location>
</feature>
<dbReference type="GO" id="GO:0071555">
    <property type="term" value="P:cell wall organization"/>
    <property type="evidence" value="ECO:0007669"/>
    <property type="project" value="UniProtKB-KW"/>
</dbReference>
<evidence type="ECO:0000256" key="6">
    <source>
        <dbReference type="RuleBase" id="RU363114"/>
    </source>
</evidence>
<comment type="function">
    <text evidence="1 6">Hydrolyzes acetyl esters in homogalacturonan regions of pectin. In type I primary cell wall, galacturonic acid residues of pectin can be acetylated at the O-2 and O-3 positions. Decreasing the degree of acetylation of pectin gels in vitro alters their physical properties.</text>
</comment>
<evidence type="ECO:0000256" key="4">
    <source>
        <dbReference type="ARBA" id="ARBA00022512"/>
    </source>
</evidence>
<proteinExistence type="inferred from homology"/>
<evidence type="ECO:0000313" key="7">
    <source>
        <dbReference type="EMBL" id="CAH9071536.1"/>
    </source>
</evidence>